<gene>
    <name evidence="9" type="ORF">J0P97_14770</name>
</gene>
<dbReference type="Proteomes" id="UP000740605">
    <property type="component" value="Unassembled WGS sequence"/>
</dbReference>
<keyword evidence="4" id="KW-0238">DNA-binding</keyword>
<comment type="similarity">
    <text evidence="1">Belongs to the sigma-70 factor family. ECF subfamily.</text>
</comment>
<keyword evidence="10" id="KW-1185">Reference proteome</keyword>
<evidence type="ECO:0000259" key="8">
    <source>
        <dbReference type="Pfam" id="PF13490"/>
    </source>
</evidence>
<dbReference type="InterPro" id="IPR013249">
    <property type="entry name" value="RNA_pol_sigma70_r4_t2"/>
</dbReference>
<feature type="domain" description="RNA polymerase sigma factor 70 region 4 type 2" evidence="7">
    <location>
        <begin position="130"/>
        <end position="177"/>
    </location>
</feature>
<accession>A0ABS5XXQ6</accession>
<name>A0ABS5XXQ6_9MICO</name>
<dbReference type="Gene3D" id="1.10.10.10">
    <property type="entry name" value="Winged helix-like DNA-binding domain superfamily/Winged helix DNA-binding domain"/>
    <property type="match status" value="1"/>
</dbReference>
<evidence type="ECO:0000256" key="4">
    <source>
        <dbReference type="ARBA" id="ARBA00023125"/>
    </source>
</evidence>
<reference evidence="9 10" key="1">
    <citation type="submission" date="2021-03" db="EMBL/GenBank/DDBJ databases">
        <title>Microbacterium pauli sp. nov., isolated from microfiltered milk.</title>
        <authorList>
            <person name="Bellassi P."/>
            <person name="Fontana A."/>
            <person name="Callegari M.L."/>
            <person name="Lorenzo M."/>
            <person name="Cappa F."/>
        </authorList>
    </citation>
    <scope>NUCLEOTIDE SEQUENCE [LARGE SCALE GENOMIC DNA]</scope>
    <source>
        <strain evidence="9 10">DSM 18909</strain>
    </source>
</reference>
<proteinExistence type="inferred from homology"/>
<evidence type="ECO:0000259" key="6">
    <source>
        <dbReference type="Pfam" id="PF04542"/>
    </source>
</evidence>
<feature type="non-terminal residue" evidence="9">
    <location>
        <position position="298"/>
    </location>
</feature>
<evidence type="ECO:0000256" key="3">
    <source>
        <dbReference type="ARBA" id="ARBA00023082"/>
    </source>
</evidence>
<dbReference type="Pfam" id="PF13490">
    <property type="entry name" value="zf-HC2"/>
    <property type="match status" value="1"/>
</dbReference>
<dbReference type="PANTHER" id="PTHR43133:SF8">
    <property type="entry name" value="RNA POLYMERASE SIGMA FACTOR HI_1459-RELATED"/>
    <property type="match status" value="1"/>
</dbReference>
<dbReference type="InterPro" id="IPR013324">
    <property type="entry name" value="RNA_pol_sigma_r3/r4-like"/>
</dbReference>
<evidence type="ECO:0000313" key="9">
    <source>
        <dbReference type="EMBL" id="MBT8799319.1"/>
    </source>
</evidence>
<dbReference type="PANTHER" id="PTHR43133">
    <property type="entry name" value="RNA POLYMERASE ECF-TYPE SIGMA FACTO"/>
    <property type="match status" value="1"/>
</dbReference>
<dbReference type="Pfam" id="PF04542">
    <property type="entry name" value="Sigma70_r2"/>
    <property type="match status" value="1"/>
</dbReference>
<dbReference type="InterPro" id="IPR013325">
    <property type="entry name" value="RNA_pol_sigma_r2"/>
</dbReference>
<feature type="domain" description="Putative zinc-finger" evidence="8">
    <location>
        <begin position="197"/>
        <end position="230"/>
    </location>
</feature>
<keyword evidence="3" id="KW-0731">Sigma factor</keyword>
<keyword evidence="2" id="KW-0805">Transcription regulation</keyword>
<evidence type="ECO:0000256" key="2">
    <source>
        <dbReference type="ARBA" id="ARBA00023015"/>
    </source>
</evidence>
<dbReference type="InterPro" id="IPR036388">
    <property type="entry name" value="WH-like_DNA-bd_sf"/>
</dbReference>
<evidence type="ECO:0000256" key="1">
    <source>
        <dbReference type="ARBA" id="ARBA00010641"/>
    </source>
</evidence>
<feature type="domain" description="RNA polymerase sigma-70 region 2" evidence="6">
    <location>
        <begin position="34"/>
        <end position="93"/>
    </location>
</feature>
<dbReference type="InterPro" id="IPR014284">
    <property type="entry name" value="RNA_pol_sigma-70_dom"/>
</dbReference>
<dbReference type="InterPro" id="IPR041916">
    <property type="entry name" value="Anti_sigma_zinc_sf"/>
</dbReference>
<evidence type="ECO:0000259" key="7">
    <source>
        <dbReference type="Pfam" id="PF08281"/>
    </source>
</evidence>
<dbReference type="InterPro" id="IPR039425">
    <property type="entry name" value="RNA_pol_sigma-70-like"/>
</dbReference>
<evidence type="ECO:0000256" key="5">
    <source>
        <dbReference type="ARBA" id="ARBA00023163"/>
    </source>
</evidence>
<dbReference type="RefSeq" id="WP_215488549.1">
    <property type="nucleotide sequence ID" value="NZ_JAFLHG010000017.1"/>
</dbReference>
<dbReference type="SUPFAM" id="SSF88946">
    <property type="entry name" value="Sigma2 domain of RNA polymerase sigma factors"/>
    <property type="match status" value="1"/>
</dbReference>
<dbReference type="Pfam" id="PF08281">
    <property type="entry name" value="Sigma70_r4_2"/>
    <property type="match status" value="1"/>
</dbReference>
<dbReference type="NCBIfam" id="TIGR02937">
    <property type="entry name" value="sigma70-ECF"/>
    <property type="match status" value="1"/>
</dbReference>
<organism evidence="9 10">
    <name type="scientific">Microbacterium flavum</name>
    <dbReference type="NCBI Taxonomy" id="415216"/>
    <lineage>
        <taxon>Bacteria</taxon>
        <taxon>Bacillati</taxon>
        <taxon>Actinomycetota</taxon>
        <taxon>Actinomycetes</taxon>
        <taxon>Micrococcales</taxon>
        <taxon>Microbacteriaceae</taxon>
        <taxon>Microbacterium</taxon>
    </lineage>
</organism>
<evidence type="ECO:0000313" key="10">
    <source>
        <dbReference type="Proteomes" id="UP000740605"/>
    </source>
</evidence>
<dbReference type="Gene3D" id="1.10.10.1320">
    <property type="entry name" value="Anti-sigma factor, zinc-finger domain"/>
    <property type="match status" value="1"/>
</dbReference>
<dbReference type="Gene3D" id="1.10.1740.10">
    <property type="match status" value="1"/>
</dbReference>
<protein>
    <submittedName>
        <fullName evidence="9">Sigma-70 family RNA polymerase sigma factor</fullName>
    </submittedName>
</protein>
<comment type="caution">
    <text evidence="9">The sequence shown here is derived from an EMBL/GenBank/DDBJ whole genome shotgun (WGS) entry which is preliminary data.</text>
</comment>
<sequence length="298" mass="31943">MDAPDQPRADASDIADADLVLRTRAGDRQAFAELWRRHYRSGLTVASSITSSFDADDLVQEAYTRIYQAIEKGGGPTGSFRAYLFTSIRNTAAGWGRARRETAIDELETLPDPDAEAHVTDEALDRSLTHRAFRSLPTRWQEVLWYTEIEQMKPAEIAPLLGLKPTAVAQLAFRAREGLREAWIGAHLQSAADAPECQWTIERLGAYARDNLGTRDQRKLEAHLADCTRCTIVAAEATEVSHRLALILLPLTIGAGAATAYLAAVQGGSAPLVALAAGASGTLPGAVSVGPGSAPVAT</sequence>
<dbReference type="SUPFAM" id="SSF88659">
    <property type="entry name" value="Sigma3 and sigma4 domains of RNA polymerase sigma factors"/>
    <property type="match status" value="1"/>
</dbReference>
<dbReference type="EMBL" id="JAFLHG010000017">
    <property type="protein sequence ID" value="MBT8799319.1"/>
    <property type="molecule type" value="Genomic_DNA"/>
</dbReference>
<dbReference type="InterPro" id="IPR007627">
    <property type="entry name" value="RNA_pol_sigma70_r2"/>
</dbReference>
<keyword evidence="5" id="KW-0804">Transcription</keyword>
<dbReference type="InterPro" id="IPR027383">
    <property type="entry name" value="Znf_put"/>
</dbReference>